<keyword evidence="1 6" id="KW-0645">Protease</keyword>
<evidence type="ECO:0000259" key="8">
    <source>
        <dbReference type="PROSITE" id="PS50240"/>
    </source>
</evidence>
<dbReference type="AlphaFoldDB" id="A0A815C7K1"/>
<dbReference type="Proteomes" id="UP000663824">
    <property type="component" value="Unassembled WGS sequence"/>
</dbReference>
<feature type="domain" description="Peptidase S1" evidence="8">
    <location>
        <begin position="41"/>
        <end position="272"/>
    </location>
</feature>
<dbReference type="SUPFAM" id="SSF50494">
    <property type="entry name" value="Trypsin-like serine proteases"/>
    <property type="match status" value="1"/>
</dbReference>
<dbReference type="EMBL" id="CAJNRE010008058">
    <property type="protein sequence ID" value="CAF2070345.1"/>
    <property type="molecule type" value="Genomic_DNA"/>
</dbReference>
<keyword evidence="2 7" id="KW-0732">Signal</keyword>
<evidence type="ECO:0000256" key="5">
    <source>
        <dbReference type="ARBA" id="ARBA00023157"/>
    </source>
</evidence>
<keyword evidence="3 6" id="KW-0378">Hydrolase</keyword>
<feature type="chain" id="PRO_5035604667" description="Peptidase S1 domain-containing protein" evidence="7">
    <location>
        <begin position="19"/>
        <end position="276"/>
    </location>
</feature>
<dbReference type="EMBL" id="CAJNRF010008662">
    <property type="protein sequence ID" value="CAF2103307.1"/>
    <property type="molecule type" value="Genomic_DNA"/>
</dbReference>
<evidence type="ECO:0000256" key="4">
    <source>
        <dbReference type="ARBA" id="ARBA00022825"/>
    </source>
</evidence>
<dbReference type="GO" id="GO:0006508">
    <property type="term" value="P:proteolysis"/>
    <property type="evidence" value="ECO:0007669"/>
    <property type="project" value="UniProtKB-KW"/>
</dbReference>
<evidence type="ECO:0000256" key="1">
    <source>
        <dbReference type="ARBA" id="ARBA00022670"/>
    </source>
</evidence>
<dbReference type="CDD" id="cd00190">
    <property type="entry name" value="Tryp_SPc"/>
    <property type="match status" value="1"/>
</dbReference>
<dbReference type="EMBL" id="CAJNOW010000489">
    <property type="protein sequence ID" value="CAF1279930.1"/>
    <property type="molecule type" value="Genomic_DNA"/>
</dbReference>
<reference evidence="9" key="1">
    <citation type="submission" date="2021-02" db="EMBL/GenBank/DDBJ databases">
        <authorList>
            <person name="Nowell W R."/>
        </authorList>
    </citation>
    <scope>NUCLEOTIDE SEQUENCE</scope>
</reference>
<dbReference type="Proteomes" id="UP000663834">
    <property type="component" value="Unassembled WGS sequence"/>
</dbReference>
<keyword evidence="5" id="KW-1015">Disulfide bond</keyword>
<dbReference type="PROSITE" id="PS00135">
    <property type="entry name" value="TRYPSIN_SER"/>
    <property type="match status" value="1"/>
</dbReference>
<evidence type="ECO:0000313" key="13">
    <source>
        <dbReference type="EMBL" id="CAF2103307.1"/>
    </source>
</evidence>
<dbReference type="InterPro" id="IPR043504">
    <property type="entry name" value="Peptidase_S1_PA_chymotrypsin"/>
</dbReference>
<dbReference type="InterPro" id="IPR018114">
    <property type="entry name" value="TRYPSIN_HIS"/>
</dbReference>
<dbReference type="Proteomes" id="UP000663856">
    <property type="component" value="Unassembled WGS sequence"/>
</dbReference>
<dbReference type="Proteomes" id="UP000663855">
    <property type="component" value="Unassembled WGS sequence"/>
</dbReference>
<dbReference type="Pfam" id="PF00089">
    <property type="entry name" value="Trypsin"/>
    <property type="match status" value="1"/>
</dbReference>
<dbReference type="EMBL" id="CAJNRG010000057">
    <property type="protein sequence ID" value="CAF1956100.1"/>
    <property type="molecule type" value="Genomic_DNA"/>
</dbReference>
<dbReference type="InterPro" id="IPR009003">
    <property type="entry name" value="Peptidase_S1_PA"/>
</dbReference>
<dbReference type="InterPro" id="IPR001254">
    <property type="entry name" value="Trypsin_dom"/>
</dbReference>
<evidence type="ECO:0000256" key="2">
    <source>
        <dbReference type="ARBA" id="ARBA00022729"/>
    </source>
</evidence>
<dbReference type="PANTHER" id="PTHR24252">
    <property type="entry name" value="ACROSIN-RELATED"/>
    <property type="match status" value="1"/>
</dbReference>
<evidence type="ECO:0000313" key="11">
    <source>
        <dbReference type="EMBL" id="CAF1956100.1"/>
    </source>
</evidence>
<evidence type="ECO:0000313" key="12">
    <source>
        <dbReference type="EMBL" id="CAF2070345.1"/>
    </source>
</evidence>
<sequence>MWIKLLFVLSIFGHTVFSIDYPKDTCGLRPLINPEDSPDRIVGGKPSLRGDWPWIVSLQRNGNHFCGASLINDEWLITAAHCVVGVTNPSTIRIIFGLHDRLSADPWVISRTAKTIVNHPKYTSNNMSNDISLIQLSAKIDTYTEYYMPICFPSADQTFAGQVGQTIGWGAPAYGSSLLRYLSEVASSILTDSACRARYSAGMITTATQICSGGNRTGACQGDSGGPFVVPDVTQAGRYVLVGLTSWGIGCGDGGVYTRVSAYKSWVESIAGPTLS</sequence>
<dbReference type="Proteomes" id="UP000663887">
    <property type="component" value="Unassembled WGS sequence"/>
</dbReference>
<name>A0A815C7K1_9BILA</name>
<dbReference type="GO" id="GO:0004252">
    <property type="term" value="F:serine-type endopeptidase activity"/>
    <property type="evidence" value="ECO:0007669"/>
    <property type="project" value="InterPro"/>
</dbReference>
<feature type="signal peptide" evidence="7">
    <location>
        <begin position="1"/>
        <end position="18"/>
    </location>
</feature>
<gene>
    <name evidence="10" type="ORF">CJN711_LOCUS38323</name>
    <name evidence="9" type="ORF">KQP761_LOCUS3730</name>
    <name evidence="12" type="ORF">MBJ925_LOCUS16595</name>
    <name evidence="13" type="ORF">WKI299_LOCUS20644</name>
    <name evidence="11" type="ORF">XDN619_LOCUS1129</name>
</gene>
<dbReference type="Gene3D" id="2.40.10.10">
    <property type="entry name" value="Trypsin-like serine proteases"/>
    <property type="match status" value="1"/>
</dbReference>
<organism evidence="9 14">
    <name type="scientific">Rotaria magnacalcarata</name>
    <dbReference type="NCBI Taxonomy" id="392030"/>
    <lineage>
        <taxon>Eukaryota</taxon>
        <taxon>Metazoa</taxon>
        <taxon>Spiralia</taxon>
        <taxon>Gnathifera</taxon>
        <taxon>Rotifera</taxon>
        <taxon>Eurotatoria</taxon>
        <taxon>Bdelloidea</taxon>
        <taxon>Philodinida</taxon>
        <taxon>Philodinidae</taxon>
        <taxon>Rotaria</taxon>
    </lineage>
</organism>
<dbReference type="EMBL" id="CAJNOV010018702">
    <property type="protein sequence ID" value="CAF1623438.1"/>
    <property type="molecule type" value="Genomic_DNA"/>
</dbReference>
<evidence type="ECO:0000256" key="3">
    <source>
        <dbReference type="ARBA" id="ARBA00022801"/>
    </source>
</evidence>
<protein>
    <recommendedName>
        <fullName evidence="8">Peptidase S1 domain-containing protein</fullName>
    </recommendedName>
</protein>
<dbReference type="SMART" id="SM00020">
    <property type="entry name" value="Tryp_SPc"/>
    <property type="match status" value="1"/>
</dbReference>
<dbReference type="PROSITE" id="PS00134">
    <property type="entry name" value="TRYPSIN_HIS"/>
    <property type="match status" value="1"/>
</dbReference>
<keyword evidence="4 6" id="KW-0720">Serine protease</keyword>
<dbReference type="InterPro" id="IPR001314">
    <property type="entry name" value="Peptidase_S1A"/>
</dbReference>
<dbReference type="FunFam" id="2.40.10.10:FF:000120">
    <property type="entry name" value="Putative serine protease"/>
    <property type="match status" value="1"/>
</dbReference>
<dbReference type="PANTHER" id="PTHR24252:SF7">
    <property type="entry name" value="HYALIN"/>
    <property type="match status" value="1"/>
</dbReference>
<dbReference type="InterPro" id="IPR033116">
    <property type="entry name" value="TRYPSIN_SER"/>
</dbReference>
<accession>A0A815C7K1</accession>
<proteinExistence type="predicted"/>
<comment type="caution">
    <text evidence="9">The sequence shown here is derived from an EMBL/GenBank/DDBJ whole genome shotgun (WGS) entry which is preliminary data.</text>
</comment>
<evidence type="ECO:0000313" key="9">
    <source>
        <dbReference type="EMBL" id="CAF1279930.1"/>
    </source>
</evidence>
<evidence type="ECO:0000313" key="10">
    <source>
        <dbReference type="EMBL" id="CAF1623438.1"/>
    </source>
</evidence>
<dbReference type="PRINTS" id="PR00722">
    <property type="entry name" value="CHYMOTRYPSIN"/>
</dbReference>
<dbReference type="OrthoDB" id="10051896at2759"/>
<evidence type="ECO:0000256" key="7">
    <source>
        <dbReference type="SAM" id="SignalP"/>
    </source>
</evidence>
<evidence type="ECO:0000256" key="6">
    <source>
        <dbReference type="RuleBase" id="RU363034"/>
    </source>
</evidence>
<dbReference type="PROSITE" id="PS50240">
    <property type="entry name" value="TRYPSIN_DOM"/>
    <property type="match status" value="1"/>
</dbReference>
<evidence type="ECO:0000313" key="14">
    <source>
        <dbReference type="Proteomes" id="UP000663834"/>
    </source>
</evidence>